<comment type="caution">
    <text evidence="7">The sequence shown here is derived from an EMBL/GenBank/DDBJ whole genome shotgun (WGS) entry which is preliminary data.</text>
</comment>
<dbReference type="Pfam" id="PF00931">
    <property type="entry name" value="NB-ARC"/>
    <property type="match status" value="1"/>
</dbReference>
<accession>A0ABN2SA87</accession>
<dbReference type="InterPro" id="IPR011990">
    <property type="entry name" value="TPR-like_helical_dom_sf"/>
</dbReference>
<dbReference type="PRINTS" id="PR00364">
    <property type="entry name" value="DISEASERSIST"/>
</dbReference>
<dbReference type="SUPFAM" id="SSF52540">
    <property type="entry name" value="P-loop containing nucleoside triphosphate hydrolases"/>
    <property type="match status" value="1"/>
</dbReference>
<reference evidence="7 8" key="1">
    <citation type="journal article" date="2019" name="Int. J. Syst. Evol. Microbiol.">
        <title>The Global Catalogue of Microorganisms (GCM) 10K type strain sequencing project: providing services to taxonomists for standard genome sequencing and annotation.</title>
        <authorList>
            <consortium name="The Broad Institute Genomics Platform"/>
            <consortium name="The Broad Institute Genome Sequencing Center for Infectious Disease"/>
            <person name="Wu L."/>
            <person name="Ma J."/>
        </authorList>
    </citation>
    <scope>NUCLEOTIDE SEQUENCE [LARGE SCALE GENOMIC DNA]</scope>
    <source>
        <strain evidence="7 8">JCM 16013</strain>
    </source>
</reference>
<dbReference type="SMART" id="SM01043">
    <property type="entry name" value="BTAD"/>
    <property type="match status" value="1"/>
</dbReference>
<feature type="domain" description="Bacterial transcriptional activator" evidence="6">
    <location>
        <begin position="113"/>
        <end position="257"/>
    </location>
</feature>
<name>A0ABN2SA87_9ACTN</name>
<dbReference type="EMBL" id="BAAAQM010000031">
    <property type="protein sequence ID" value="GAA1983177.1"/>
    <property type="molecule type" value="Genomic_DNA"/>
</dbReference>
<evidence type="ECO:0000256" key="2">
    <source>
        <dbReference type="ARBA" id="ARBA00023015"/>
    </source>
</evidence>
<evidence type="ECO:0000259" key="6">
    <source>
        <dbReference type="SMART" id="SM01043"/>
    </source>
</evidence>
<feature type="domain" description="OmpR/PhoB-type" evidence="5">
    <location>
        <begin position="31"/>
        <end position="106"/>
    </location>
</feature>
<organism evidence="7 8">
    <name type="scientific">Catenulispora subtropica</name>
    <dbReference type="NCBI Taxonomy" id="450798"/>
    <lineage>
        <taxon>Bacteria</taxon>
        <taxon>Bacillati</taxon>
        <taxon>Actinomycetota</taxon>
        <taxon>Actinomycetes</taxon>
        <taxon>Catenulisporales</taxon>
        <taxon>Catenulisporaceae</taxon>
        <taxon>Catenulispora</taxon>
    </lineage>
</organism>
<dbReference type="InterPro" id="IPR027417">
    <property type="entry name" value="P-loop_NTPase"/>
</dbReference>
<evidence type="ECO:0000313" key="8">
    <source>
        <dbReference type="Proteomes" id="UP001499854"/>
    </source>
</evidence>
<dbReference type="SUPFAM" id="SSF48452">
    <property type="entry name" value="TPR-like"/>
    <property type="match status" value="1"/>
</dbReference>
<dbReference type="Gene3D" id="3.40.50.300">
    <property type="entry name" value="P-loop containing nucleotide triphosphate hydrolases"/>
    <property type="match status" value="1"/>
</dbReference>
<evidence type="ECO:0000313" key="7">
    <source>
        <dbReference type="EMBL" id="GAA1983177.1"/>
    </source>
</evidence>
<evidence type="ECO:0000256" key="1">
    <source>
        <dbReference type="ARBA" id="ARBA00005820"/>
    </source>
</evidence>
<keyword evidence="3" id="KW-0238">DNA-binding</keyword>
<evidence type="ECO:0008006" key="9">
    <source>
        <dbReference type="Google" id="ProtNLM"/>
    </source>
</evidence>
<keyword evidence="2" id="KW-0805">Transcription regulation</keyword>
<protein>
    <recommendedName>
        <fullName evidence="9">Transcriptional regulator, SARP family</fullName>
    </recommendedName>
</protein>
<dbReference type="PANTHER" id="PTHR35807">
    <property type="entry name" value="TRANSCRIPTIONAL REGULATOR REDD-RELATED"/>
    <property type="match status" value="1"/>
</dbReference>
<dbReference type="RefSeq" id="WP_344659639.1">
    <property type="nucleotide sequence ID" value="NZ_BAAAQM010000031.1"/>
</dbReference>
<dbReference type="SUPFAM" id="SSF46894">
    <property type="entry name" value="C-terminal effector domain of the bipartite response regulators"/>
    <property type="match status" value="1"/>
</dbReference>
<keyword evidence="8" id="KW-1185">Reference proteome</keyword>
<gene>
    <name evidence="7" type="ORF">GCM10009838_51030</name>
</gene>
<keyword evidence="4" id="KW-0804">Transcription</keyword>
<evidence type="ECO:0000259" key="5">
    <source>
        <dbReference type="SMART" id="SM00862"/>
    </source>
</evidence>
<evidence type="ECO:0000256" key="3">
    <source>
        <dbReference type="ARBA" id="ARBA00023125"/>
    </source>
</evidence>
<dbReference type="Proteomes" id="UP001499854">
    <property type="component" value="Unassembled WGS sequence"/>
</dbReference>
<proteinExistence type="inferred from homology"/>
<comment type="similarity">
    <text evidence="1">Belongs to the AfsR/DnrI/RedD regulatory family.</text>
</comment>
<dbReference type="InterPro" id="IPR005158">
    <property type="entry name" value="BTAD"/>
</dbReference>
<dbReference type="Gene3D" id="1.25.40.10">
    <property type="entry name" value="Tetratricopeptide repeat domain"/>
    <property type="match status" value="1"/>
</dbReference>
<sequence>MHTLHETRHSDHDPKAVDIRVLGPVEVMVRARAVTLGGPRASRVLALLAMNCNTVVPHDWIVDALWDDPPPTVRQQVHNVVHGLRRALDGADGSVNVVRTGVGYQLEAEGSVVDALRFQDHARKARRDVARGRPGAAVSHLRDALAQWRGPALAGLADGRLGRIAALLDDQRLAVGEQLAELALAGGEEFRVVGELARLVVEHPYHEALRAALIKALRREGRQAEALAVYEQGCRLLIDELGLEPSPVLRTARHQVLQPRLDEPGPNFLPRDLTEFTGRVSETGRLTALAARSETSAPGIVTITGMGGVGKTALAVHAAHRLAADYPAGQFYVDLKGFTASAEPLDPGQALELLLRDVGVPAADLPSGLHGRSALWRSLLAGKRALVLLDNAVGPAQVRPLIPGSPRALVMVTSRAGLTSLEGSVPLALDMMRDAEGVQLFSTIAGPADGLADKAAVAAVVELCEGLPLAIGIAAARLRDRPHWSVSDLLDQLRATGCPYPLVGGDNDVLATIALSFAALTPAQRYLLGALSRSPRRSVDVRAVAVLCDMSPEEAAGHLEDLFDAALLQACTRGHYRLHRLVREAARVLAPDESELEHPLRAPAA</sequence>
<dbReference type="InterPro" id="IPR002182">
    <property type="entry name" value="NB-ARC"/>
</dbReference>
<dbReference type="CDD" id="cd15831">
    <property type="entry name" value="BTAD"/>
    <property type="match status" value="1"/>
</dbReference>
<dbReference type="PANTHER" id="PTHR35807:SF1">
    <property type="entry name" value="TRANSCRIPTIONAL REGULATOR REDD"/>
    <property type="match status" value="1"/>
</dbReference>
<dbReference type="Gene3D" id="1.10.10.10">
    <property type="entry name" value="Winged helix-like DNA-binding domain superfamily/Winged helix DNA-binding domain"/>
    <property type="match status" value="1"/>
</dbReference>
<dbReference type="InterPro" id="IPR016032">
    <property type="entry name" value="Sig_transdc_resp-reg_C-effctor"/>
</dbReference>
<dbReference type="InterPro" id="IPR036388">
    <property type="entry name" value="WH-like_DNA-bd_sf"/>
</dbReference>
<dbReference type="InterPro" id="IPR001867">
    <property type="entry name" value="OmpR/PhoB-type_DNA-bd"/>
</dbReference>
<dbReference type="Pfam" id="PF00486">
    <property type="entry name" value="Trans_reg_C"/>
    <property type="match status" value="1"/>
</dbReference>
<evidence type="ECO:0000256" key="4">
    <source>
        <dbReference type="ARBA" id="ARBA00023163"/>
    </source>
</evidence>
<dbReference type="InterPro" id="IPR051677">
    <property type="entry name" value="AfsR-DnrI-RedD_regulator"/>
</dbReference>
<dbReference type="Pfam" id="PF03704">
    <property type="entry name" value="BTAD"/>
    <property type="match status" value="1"/>
</dbReference>
<dbReference type="SMART" id="SM00862">
    <property type="entry name" value="Trans_reg_C"/>
    <property type="match status" value="1"/>
</dbReference>